<dbReference type="EMBL" id="JBHTLX010000017">
    <property type="protein sequence ID" value="MFD1248695.1"/>
    <property type="molecule type" value="Genomic_DNA"/>
</dbReference>
<keyword evidence="3" id="KW-1185">Reference proteome</keyword>
<comment type="caution">
    <text evidence="2">The sequence shown here is derived from an EMBL/GenBank/DDBJ whole genome shotgun (WGS) entry which is preliminary data.</text>
</comment>
<evidence type="ECO:0000256" key="1">
    <source>
        <dbReference type="SAM" id="SignalP"/>
    </source>
</evidence>
<evidence type="ECO:0000313" key="2">
    <source>
        <dbReference type="EMBL" id="MFD1248695.1"/>
    </source>
</evidence>
<feature type="chain" id="PRO_5046479570" description="Secreted protein" evidence="1">
    <location>
        <begin position="25"/>
        <end position="219"/>
    </location>
</feature>
<evidence type="ECO:0008006" key="4">
    <source>
        <dbReference type="Google" id="ProtNLM"/>
    </source>
</evidence>
<sequence>MNKSLLAGALPALGALVLAAPAVASPPTNYTVSVGGSSTPGTHAFTATSGPTRFVVNGTTMTCASTSVSGVIHSGTAVQPIADITSSTWNTCRDAFGTPLTVVQVGTWHLNGNDINVHAGLVDGHIVGTISGINAHVYDTSMSGLCDFNVGGVADGWFNETSSPQAVHVNENGADSSLKVTSLASTSSDCLGAVSPGAPTQFYGDYTINVPHGAVDVAP</sequence>
<gene>
    <name evidence="2" type="ORF">ACFQ3F_12925</name>
</gene>
<reference evidence="3" key="1">
    <citation type="journal article" date="2019" name="Int. J. Syst. Evol. Microbiol.">
        <title>The Global Catalogue of Microorganisms (GCM) 10K type strain sequencing project: providing services to taxonomists for standard genome sequencing and annotation.</title>
        <authorList>
            <consortium name="The Broad Institute Genomics Platform"/>
            <consortium name="The Broad Institute Genome Sequencing Center for Infectious Disease"/>
            <person name="Wu L."/>
            <person name="Ma J."/>
        </authorList>
    </citation>
    <scope>NUCLEOTIDE SEQUENCE [LARGE SCALE GENOMIC DNA]</scope>
    <source>
        <strain evidence="3">CCUG 52478</strain>
    </source>
</reference>
<protein>
    <recommendedName>
        <fullName evidence="4">Secreted protein</fullName>
    </recommendedName>
</protein>
<accession>A0ABW3W0U2</accession>
<dbReference type="Proteomes" id="UP001597229">
    <property type="component" value="Unassembled WGS sequence"/>
</dbReference>
<keyword evidence="1" id="KW-0732">Signal</keyword>
<proteinExistence type="predicted"/>
<feature type="signal peptide" evidence="1">
    <location>
        <begin position="1"/>
        <end position="24"/>
    </location>
</feature>
<name>A0ABW3W0U2_9ACTN</name>
<evidence type="ECO:0000313" key="3">
    <source>
        <dbReference type="Proteomes" id="UP001597229"/>
    </source>
</evidence>
<dbReference type="RefSeq" id="WP_367919249.1">
    <property type="nucleotide sequence ID" value="NZ_BAABAC010000020.1"/>
</dbReference>
<organism evidence="2 3">
    <name type="scientific">Nocardioides ginsengisoli</name>
    <dbReference type="NCBI Taxonomy" id="363868"/>
    <lineage>
        <taxon>Bacteria</taxon>
        <taxon>Bacillati</taxon>
        <taxon>Actinomycetota</taxon>
        <taxon>Actinomycetes</taxon>
        <taxon>Propionibacteriales</taxon>
        <taxon>Nocardioidaceae</taxon>
        <taxon>Nocardioides</taxon>
    </lineage>
</organism>